<evidence type="ECO:0000256" key="3">
    <source>
        <dbReference type="ARBA" id="ARBA00023242"/>
    </source>
</evidence>
<sequence length="378" mass="41879">MKFTQKKRLKIYLLMGGDPTDSVDPSELTPPQALVPVAQIGGASVSDRSLPDTASPSSLDKKRRKSEDGGDGDGCKNCSCRKSRCLKLYCICFASGGYCSELCLCRQCLNQPTFHQVVIQSSNVNQDAKITREIVGNSSGSAPNNRKGCRCKKSGCGKKYCDCFQSGVGCLRNCRCEDCKNPYGQKEDLRNLSFVLQRNTNINMHVGGEEQSEETDEESEEDEDERLGINPRISPPVRFPTSRESSFQQESSDEPPPPLMDKNFFPKPIAQLYPSVTHHLGYKTTLHMNQSNGNLGSTATNGNYNSRSTNQGPSSRHDDQFTIAKCVEVMNGMNELSVVEKSIAPDVFSDPNNREVFLSLTADVRPVWLRRKIRLLPS</sequence>
<dbReference type="EMBL" id="JAMFTS010000004">
    <property type="protein sequence ID" value="KAJ4763754.1"/>
    <property type="molecule type" value="Genomic_DNA"/>
</dbReference>
<comment type="subcellular location">
    <subcellularLocation>
        <location evidence="1">Nucleus</location>
    </subcellularLocation>
</comment>
<gene>
    <name evidence="6" type="ORF">LUZ62_074129</name>
</gene>
<dbReference type="SMART" id="SM01114">
    <property type="entry name" value="CXC"/>
    <property type="match status" value="2"/>
</dbReference>
<dbReference type="InterPro" id="IPR044522">
    <property type="entry name" value="TSO1-like"/>
</dbReference>
<evidence type="ECO:0000256" key="4">
    <source>
        <dbReference type="SAM" id="MobiDB-lite"/>
    </source>
</evidence>
<dbReference type="PANTHER" id="PTHR46159">
    <property type="entry name" value="PROTEIN TESMIN/TSO1-LIKE CXC 2"/>
    <property type="match status" value="1"/>
</dbReference>
<dbReference type="PANTHER" id="PTHR46159:SF6">
    <property type="entry name" value="OS12G0605300 PROTEIN"/>
    <property type="match status" value="1"/>
</dbReference>
<comment type="caution">
    <text evidence="6">The sequence shown here is derived from an EMBL/GenBank/DDBJ whole genome shotgun (WGS) entry which is preliminary data.</text>
</comment>
<dbReference type="PROSITE" id="PS51634">
    <property type="entry name" value="CRC"/>
    <property type="match status" value="1"/>
</dbReference>
<feature type="compositionally biased region" description="Acidic residues" evidence="4">
    <location>
        <begin position="210"/>
        <end position="225"/>
    </location>
</feature>
<feature type="domain" description="CRC" evidence="5">
    <location>
        <begin position="74"/>
        <end position="184"/>
    </location>
</feature>
<keyword evidence="7" id="KW-1185">Reference proteome</keyword>
<dbReference type="InterPro" id="IPR033467">
    <property type="entry name" value="Tesmin/TSO1-like_CXC"/>
</dbReference>
<feature type="region of interest" description="Disordered" evidence="4">
    <location>
        <begin position="42"/>
        <end position="74"/>
    </location>
</feature>
<evidence type="ECO:0000259" key="5">
    <source>
        <dbReference type="PROSITE" id="PS51634"/>
    </source>
</evidence>
<reference evidence="6" key="1">
    <citation type="submission" date="2022-08" db="EMBL/GenBank/DDBJ databases">
        <authorList>
            <person name="Marques A."/>
        </authorList>
    </citation>
    <scope>NUCLEOTIDE SEQUENCE</scope>
    <source>
        <strain evidence="6">RhyPub2mFocal</strain>
        <tissue evidence="6">Leaves</tissue>
    </source>
</reference>
<feature type="region of interest" description="Disordered" evidence="4">
    <location>
        <begin position="291"/>
        <end position="318"/>
    </location>
</feature>
<dbReference type="AlphaFoldDB" id="A0AAV8D6Y5"/>
<feature type="region of interest" description="Disordered" evidence="4">
    <location>
        <begin position="202"/>
        <end position="264"/>
    </location>
</feature>
<organism evidence="6 7">
    <name type="scientific">Rhynchospora pubera</name>
    <dbReference type="NCBI Taxonomy" id="906938"/>
    <lineage>
        <taxon>Eukaryota</taxon>
        <taxon>Viridiplantae</taxon>
        <taxon>Streptophyta</taxon>
        <taxon>Embryophyta</taxon>
        <taxon>Tracheophyta</taxon>
        <taxon>Spermatophyta</taxon>
        <taxon>Magnoliopsida</taxon>
        <taxon>Liliopsida</taxon>
        <taxon>Poales</taxon>
        <taxon>Cyperaceae</taxon>
        <taxon>Cyperoideae</taxon>
        <taxon>Rhynchosporeae</taxon>
        <taxon>Rhynchospora</taxon>
    </lineage>
</organism>
<evidence type="ECO:0000256" key="2">
    <source>
        <dbReference type="ARBA" id="ARBA00007267"/>
    </source>
</evidence>
<evidence type="ECO:0000313" key="6">
    <source>
        <dbReference type="EMBL" id="KAJ4763754.1"/>
    </source>
</evidence>
<evidence type="ECO:0000313" key="7">
    <source>
        <dbReference type="Proteomes" id="UP001140206"/>
    </source>
</evidence>
<name>A0AAV8D6Y5_9POAL</name>
<protein>
    <submittedName>
        <fullName evidence="6">Tesmin/TSO1-like CXC domain containing protein</fullName>
    </submittedName>
</protein>
<dbReference type="Pfam" id="PF03638">
    <property type="entry name" value="TCR"/>
    <property type="match status" value="2"/>
</dbReference>
<comment type="similarity">
    <text evidence="2">Belongs to the lin-54 family.</text>
</comment>
<keyword evidence="3" id="KW-0539">Nucleus</keyword>
<feature type="compositionally biased region" description="Polar residues" evidence="4">
    <location>
        <begin position="291"/>
        <end position="314"/>
    </location>
</feature>
<accession>A0AAV8D6Y5</accession>
<proteinExistence type="inferred from homology"/>
<dbReference type="GO" id="GO:0003700">
    <property type="term" value="F:DNA-binding transcription factor activity"/>
    <property type="evidence" value="ECO:0007669"/>
    <property type="project" value="InterPro"/>
</dbReference>
<dbReference type="Proteomes" id="UP001140206">
    <property type="component" value="Chromosome 4"/>
</dbReference>
<evidence type="ECO:0000256" key="1">
    <source>
        <dbReference type="ARBA" id="ARBA00004123"/>
    </source>
</evidence>
<dbReference type="GO" id="GO:0005634">
    <property type="term" value="C:nucleus"/>
    <property type="evidence" value="ECO:0007669"/>
    <property type="project" value="UniProtKB-SubCell"/>
</dbReference>
<dbReference type="InterPro" id="IPR005172">
    <property type="entry name" value="CRC"/>
</dbReference>